<reference evidence="1" key="1">
    <citation type="submission" date="2022-10" db="EMBL/GenBank/DDBJ databases">
        <authorList>
            <person name="Hyden B.L."/>
            <person name="Feng K."/>
            <person name="Yates T."/>
            <person name="Jawdy S."/>
            <person name="Smart L.B."/>
            <person name="Muchero W."/>
        </authorList>
    </citation>
    <scope>NUCLEOTIDE SEQUENCE</scope>
    <source>
        <tissue evidence="1">Shoot tip</tissue>
    </source>
</reference>
<dbReference type="EMBL" id="JAPFFI010000018">
    <property type="protein sequence ID" value="KAJ6348640.1"/>
    <property type="molecule type" value="Genomic_DNA"/>
</dbReference>
<proteinExistence type="predicted"/>
<sequence length="69" mass="7798">MTTDISMTTTSIFIHSEFCITFSQGLVPFSTFLDCTRVNEEEKLFYDSFGGFGEVLLIRGSIFLSQLVE</sequence>
<keyword evidence="2" id="KW-1185">Reference proteome</keyword>
<name>A0ABQ9AK47_9ROSI</name>
<organism evidence="1 2">
    <name type="scientific">Salix suchowensis</name>
    <dbReference type="NCBI Taxonomy" id="1278906"/>
    <lineage>
        <taxon>Eukaryota</taxon>
        <taxon>Viridiplantae</taxon>
        <taxon>Streptophyta</taxon>
        <taxon>Embryophyta</taxon>
        <taxon>Tracheophyta</taxon>
        <taxon>Spermatophyta</taxon>
        <taxon>Magnoliopsida</taxon>
        <taxon>eudicotyledons</taxon>
        <taxon>Gunneridae</taxon>
        <taxon>Pentapetalae</taxon>
        <taxon>rosids</taxon>
        <taxon>fabids</taxon>
        <taxon>Malpighiales</taxon>
        <taxon>Salicaceae</taxon>
        <taxon>Saliceae</taxon>
        <taxon>Salix</taxon>
    </lineage>
</organism>
<evidence type="ECO:0000313" key="1">
    <source>
        <dbReference type="EMBL" id="KAJ6348640.1"/>
    </source>
</evidence>
<accession>A0ABQ9AK47</accession>
<protein>
    <submittedName>
        <fullName evidence="1">Uncharacterized protein</fullName>
    </submittedName>
</protein>
<comment type="caution">
    <text evidence="1">The sequence shown here is derived from an EMBL/GenBank/DDBJ whole genome shotgun (WGS) entry which is preliminary data.</text>
</comment>
<dbReference type="Proteomes" id="UP001141253">
    <property type="component" value="Chromosome 19"/>
</dbReference>
<evidence type="ECO:0000313" key="2">
    <source>
        <dbReference type="Proteomes" id="UP001141253"/>
    </source>
</evidence>
<gene>
    <name evidence="1" type="ORF">OIU77_006256</name>
</gene>
<reference evidence="1" key="2">
    <citation type="journal article" date="2023" name="Int. J. Mol. Sci.">
        <title>De Novo Assembly and Annotation of 11 Diverse Shrub Willow (Salix) Genomes Reveals Novel Gene Organization in Sex-Linked Regions.</title>
        <authorList>
            <person name="Hyden B."/>
            <person name="Feng K."/>
            <person name="Yates T.B."/>
            <person name="Jawdy S."/>
            <person name="Cereghino C."/>
            <person name="Smart L.B."/>
            <person name="Muchero W."/>
        </authorList>
    </citation>
    <scope>NUCLEOTIDE SEQUENCE</scope>
    <source>
        <tissue evidence="1">Shoot tip</tissue>
    </source>
</reference>